<evidence type="ECO:0000313" key="1">
    <source>
        <dbReference type="EMBL" id="MBW0568270.1"/>
    </source>
</evidence>
<organism evidence="1 2">
    <name type="scientific">Austropuccinia psidii MF-1</name>
    <dbReference type="NCBI Taxonomy" id="1389203"/>
    <lineage>
        <taxon>Eukaryota</taxon>
        <taxon>Fungi</taxon>
        <taxon>Dikarya</taxon>
        <taxon>Basidiomycota</taxon>
        <taxon>Pucciniomycotina</taxon>
        <taxon>Pucciniomycetes</taxon>
        <taxon>Pucciniales</taxon>
        <taxon>Sphaerophragmiaceae</taxon>
        <taxon>Austropuccinia</taxon>
    </lineage>
</organism>
<name>A0A9Q3JVK4_9BASI</name>
<accession>A0A9Q3JVK4</accession>
<evidence type="ECO:0000313" key="2">
    <source>
        <dbReference type="Proteomes" id="UP000765509"/>
    </source>
</evidence>
<keyword evidence="2" id="KW-1185">Reference proteome</keyword>
<reference evidence="1" key="1">
    <citation type="submission" date="2021-03" db="EMBL/GenBank/DDBJ databases">
        <title>Draft genome sequence of rust myrtle Austropuccinia psidii MF-1, a brazilian biotype.</title>
        <authorList>
            <person name="Quecine M.C."/>
            <person name="Pachon D.M.R."/>
            <person name="Bonatelli M.L."/>
            <person name="Correr F.H."/>
            <person name="Franceschini L.M."/>
            <person name="Leite T.F."/>
            <person name="Margarido G.R.A."/>
            <person name="Almeida C.A."/>
            <person name="Ferrarezi J.A."/>
            <person name="Labate C.A."/>
        </authorList>
    </citation>
    <scope>NUCLEOTIDE SEQUENCE</scope>
    <source>
        <strain evidence="1">MF-1</strain>
    </source>
</reference>
<dbReference type="OrthoDB" id="3253623at2759"/>
<proteinExistence type="predicted"/>
<sequence length="134" mass="15149">MKQNLIPTKHFIHQKFKNCIARFLQRAGIMEILHQHQQSQIAEGSPKCDIWDGLVWRLFTGTRNINDPLFMSITGALAFSIDVDWLNTHGKSTRLASIGPIILICLNLSPSERLEPEDFYVAGIIHGLKEPTAL</sequence>
<dbReference type="AlphaFoldDB" id="A0A9Q3JVK4"/>
<protein>
    <submittedName>
        <fullName evidence="1">Uncharacterized protein</fullName>
    </submittedName>
</protein>
<gene>
    <name evidence="1" type="ORF">O181_107985</name>
</gene>
<dbReference type="EMBL" id="AVOT02082327">
    <property type="protein sequence ID" value="MBW0568270.1"/>
    <property type="molecule type" value="Genomic_DNA"/>
</dbReference>
<comment type="caution">
    <text evidence="1">The sequence shown here is derived from an EMBL/GenBank/DDBJ whole genome shotgun (WGS) entry which is preliminary data.</text>
</comment>
<dbReference type="Proteomes" id="UP000765509">
    <property type="component" value="Unassembled WGS sequence"/>
</dbReference>